<reference evidence="1" key="1">
    <citation type="submission" date="2023-04" db="EMBL/GenBank/DDBJ databases">
        <title>Ambrosiozyma monospora NBRC 10751.</title>
        <authorList>
            <person name="Ichikawa N."/>
            <person name="Sato H."/>
            <person name="Tonouchi N."/>
        </authorList>
    </citation>
    <scope>NUCLEOTIDE SEQUENCE</scope>
    <source>
        <strain evidence="1">NBRC 10751</strain>
    </source>
</reference>
<accession>A0ACB5SUL3</accession>
<gene>
    <name evidence="1" type="ORF">Amon02_000117700</name>
</gene>
<keyword evidence="2" id="KW-1185">Reference proteome</keyword>
<dbReference type="EMBL" id="BSXS01000538">
    <property type="protein sequence ID" value="GME72901.1"/>
    <property type="molecule type" value="Genomic_DNA"/>
</dbReference>
<evidence type="ECO:0000313" key="1">
    <source>
        <dbReference type="EMBL" id="GME72901.1"/>
    </source>
</evidence>
<dbReference type="Proteomes" id="UP001165064">
    <property type="component" value="Unassembled WGS sequence"/>
</dbReference>
<evidence type="ECO:0000313" key="2">
    <source>
        <dbReference type="Proteomes" id="UP001165064"/>
    </source>
</evidence>
<sequence length="816" mass="90253">MIDSVQSPKSQTQTTRQPIRRRSPSASSDAPMIIDISLDQSGKQVYQLNTIKRNTFSPINNNNEDNDDSDDDDDDEHDGNNNNNKKRDASAMQGEDEIDASSSRAFKKLKAEAKAEAQNVDPEDVWCTDVENAFREALEIIPKQGLHKIKISGRACGRNELISDFILTQTGKFRSRKQVSSHIQVLKNLGKDKHLIDLILTGPEQDAKSERKFNEVFSRISFNKSIGQVSAADGGCVEGTICSDDIEQPKRRSSRQHSKTQNRQFQSVTMEQLQKIEIGLLNFKMIQNIHEGSNTSQRTISRLPSGKFYDKTMRIRSNADLSHRFPEFFKLVDSIKSAVPSTTTPETVSIPSSIPPIPILHGMVKLLPPSLLDQNQGEYNVTANLKLSGLPITDDTHYCCLTKVYNFGKPGLSTFEKIDARLNKEQQYLEFDLRLGTDYWNTLFKHLKSVLLNNTKDGEDSSAIESKLLTKGIKSVSMKQIVFNVSSKEYRSPVGEQFGIDDIDKRSIRAVLIWEFLKVDNEEDALTTMREIHIPFAGEPDQKLVAQVHPQQLHPYPQPPKPQQQQQQQQQQHSQRSASLNIDVSPPQSLSSTMSSPINHTAPMVVARQFSTASEPIPQHTQEYIPHHHLSQPVHSSQMAVSSSPSEDLYQQQHTSSIPSPLQSTANAIGHPTLNLNETIAFGSVSSASTSALSQHPSSASSATTAQTSMFDDDDYQLCGMNPTTIVPGPGAVGQNMAGLDMNVGLDTVGFGCGVPDAFGEEDMVGFFPVGNTNDSAITYDSNTVANNNNSTPNINNANTGSTENGLWFDDSNYMI</sequence>
<protein>
    <submittedName>
        <fullName evidence="1">Unnamed protein product</fullName>
    </submittedName>
</protein>
<organism evidence="1 2">
    <name type="scientific">Ambrosiozyma monospora</name>
    <name type="common">Yeast</name>
    <name type="synonym">Endomycopsis monosporus</name>
    <dbReference type="NCBI Taxonomy" id="43982"/>
    <lineage>
        <taxon>Eukaryota</taxon>
        <taxon>Fungi</taxon>
        <taxon>Dikarya</taxon>
        <taxon>Ascomycota</taxon>
        <taxon>Saccharomycotina</taxon>
        <taxon>Pichiomycetes</taxon>
        <taxon>Pichiales</taxon>
        <taxon>Pichiaceae</taxon>
        <taxon>Ambrosiozyma</taxon>
    </lineage>
</organism>
<proteinExistence type="predicted"/>
<name>A0ACB5SUL3_AMBMO</name>
<comment type="caution">
    <text evidence="1">The sequence shown here is derived from an EMBL/GenBank/DDBJ whole genome shotgun (WGS) entry which is preliminary data.</text>
</comment>